<dbReference type="InterPro" id="IPR036188">
    <property type="entry name" value="FAD/NAD-bd_sf"/>
</dbReference>
<evidence type="ECO:0000313" key="9">
    <source>
        <dbReference type="Proteomes" id="UP000552700"/>
    </source>
</evidence>
<dbReference type="EC" id="1.14.13.22" evidence="8"/>
<keyword evidence="4" id="KW-0274">FAD</keyword>
<sequence>MSDNQVKTLDVKALREKYNQERDKRIRPDGEAQYMAPVGSHDRYITHDPFADSIKERAPLNDEVEVLVLGGGWTGLLASVRLAGQGIDDIRIIDDGSDFGGTWYWNRYPGAQCDIESYVYIPLLEETGYVPKEKYSYAPEMQEHARRIATQYGLYEKTVFQTRVERIDWDAEAKRWIVSTNRGDKIKARFFICCIGPFSRLRLPDIPGFDDFQGHSFHTGRWDYGYTGGDHGGNLTKLADKKVAIIGTGATAVQAIPHVGNWAKHLYVFQRTPSSIDVRGNKPTDPEWVKSLKPGWKKERSDNFDTVVRGEPFDVDLVSDGWTEIFRKVPIVHVIGAVEQADKDAVAERKARLEYADFEKMSQIRARVDQFVKDPETAEALKPWYAQFCKRPCFNDDYLPTFAKPNVTLVDVSASRGVERMTKNGIVANGKEYEVDCIIYATGFEVSGTFRRKYGFEIYGKDGLDLFDYWGTGMRTFHGHSIHNFPNFFIAGWTQVGASWNFCNVAAAITEHVAQIVAETRKAGPEAVIEATGEGEQEWVDIIRSSAGFNDEFLESCTPGYYNNEGKFRETVATFPYDQYAPGLKAFQVVLGDWWSTGKMEGMSITK</sequence>
<accession>A0A841IXZ1</accession>
<reference evidence="8 9" key="1">
    <citation type="submission" date="2020-08" db="EMBL/GenBank/DDBJ databases">
        <title>Genomic Encyclopedia of Type Strains, Phase IV (KMG-IV): sequencing the most valuable type-strain genomes for metagenomic binning, comparative biology and taxonomic classification.</title>
        <authorList>
            <person name="Goeker M."/>
        </authorList>
    </citation>
    <scope>NUCLEOTIDE SEQUENCE [LARGE SCALE GENOMIC DNA]</scope>
    <source>
        <strain evidence="8 9">DSM 102255</strain>
    </source>
</reference>
<comment type="cofactor">
    <cofactor evidence="1">
        <name>FAD</name>
        <dbReference type="ChEBI" id="CHEBI:57692"/>
    </cofactor>
</comment>
<evidence type="ECO:0000313" key="8">
    <source>
        <dbReference type="EMBL" id="MBB6123002.1"/>
    </source>
</evidence>
<evidence type="ECO:0000256" key="5">
    <source>
        <dbReference type="ARBA" id="ARBA00022857"/>
    </source>
</evidence>
<keyword evidence="9" id="KW-1185">Reference proteome</keyword>
<dbReference type="PANTHER" id="PTHR43098">
    <property type="entry name" value="L-ORNITHINE N(5)-MONOOXYGENASE-RELATED"/>
    <property type="match status" value="1"/>
</dbReference>
<organism evidence="8 9">
    <name type="scientific">Sphingobium subterraneum</name>
    <dbReference type="NCBI Taxonomy" id="627688"/>
    <lineage>
        <taxon>Bacteria</taxon>
        <taxon>Pseudomonadati</taxon>
        <taxon>Pseudomonadota</taxon>
        <taxon>Alphaproteobacteria</taxon>
        <taxon>Sphingomonadales</taxon>
        <taxon>Sphingomonadaceae</taxon>
        <taxon>Sphingobium</taxon>
    </lineage>
</organism>
<dbReference type="Proteomes" id="UP000552700">
    <property type="component" value="Unassembled WGS sequence"/>
</dbReference>
<keyword evidence="3" id="KW-0285">Flavoprotein</keyword>
<dbReference type="Pfam" id="PF13450">
    <property type="entry name" value="NAD_binding_8"/>
    <property type="match status" value="1"/>
</dbReference>
<dbReference type="InterPro" id="IPR050775">
    <property type="entry name" value="FAD-binding_Monooxygenases"/>
</dbReference>
<dbReference type="PANTHER" id="PTHR43098:SF4">
    <property type="entry name" value="BLR3857 PROTEIN"/>
    <property type="match status" value="1"/>
</dbReference>
<evidence type="ECO:0000256" key="1">
    <source>
        <dbReference type="ARBA" id="ARBA00001974"/>
    </source>
</evidence>
<proteinExistence type="inferred from homology"/>
<dbReference type="FunFam" id="3.50.50.60:FF:000341">
    <property type="entry name" value="Baeyer-Villiger monooxygenase"/>
    <property type="match status" value="1"/>
</dbReference>
<evidence type="ECO:0000256" key="7">
    <source>
        <dbReference type="ARBA" id="ARBA00023033"/>
    </source>
</evidence>
<gene>
    <name evidence="8" type="ORF">FHS92_000709</name>
</gene>
<dbReference type="RefSeq" id="WP_184077564.1">
    <property type="nucleotide sequence ID" value="NZ_JACIJP010000001.1"/>
</dbReference>
<dbReference type="Gene3D" id="3.50.50.60">
    <property type="entry name" value="FAD/NAD(P)-binding domain"/>
    <property type="match status" value="2"/>
</dbReference>
<dbReference type="SUPFAM" id="SSF51905">
    <property type="entry name" value="FAD/NAD(P)-binding domain"/>
    <property type="match status" value="1"/>
</dbReference>
<name>A0A841IXZ1_9SPHN</name>
<dbReference type="EMBL" id="JACIJP010000001">
    <property type="protein sequence ID" value="MBB6123002.1"/>
    <property type="molecule type" value="Genomic_DNA"/>
</dbReference>
<evidence type="ECO:0000256" key="3">
    <source>
        <dbReference type="ARBA" id="ARBA00022630"/>
    </source>
</evidence>
<evidence type="ECO:0000256" key="6">
    <source>
        <dbReference type="ARBA" id="ARBA00023002"/>
    </source>
</evidence>
<dbReference type="AlphaFoldDB" id="A0A841IXZ1"/>
<comment type="similarity">
    <text evidence="2">Belongs to the FAD-binding monooxygenase family.</text>
</comment>
<evidence type="ECO:0000256" key="4">
    <source>
        <dbReference type="ARBA" id="ARBA00022827"/>
    </source>
</evidence>
<keyword evidence="7 8" id="KW-0503">Monooxygenase</keyword>
<dbReference type="GO" id="GO:0018667">
    <property type="term" value="F:cyclohexanone monooxygenase activity"/>
    <property type="evidence" value="ECO:0007669"/>
    <property type="project" value="UniProtKB-EC"/>
</dbReference>
<protein>
    <submittedName>
        <fullName evidence="8">Cyclohexanone monooxygenase</fullName>
        <ecNumber evidence="8">1.14.13.22</ecNumber>
    </submittedName>
</protein>
<keyword evidence="6 8" id="KW-0560">Oxidoreductase</keyword>
<keyword evidence="5" id="KW-0521">NADP</keyword>
<evidence type="ECO:0000256" key="2">
    <source>
        <dbReference type="ARBA" id="ARBA00010139"/>
    </source>
</evidence>
<comment type="caution">
    <text evidence="8">The sequence shown here is derived from an EMBL/GenBank/DDBJ whole genome shotgun (WGS) entry which is preliminary data.</text>
</comment>